<sequence>MCFTAKEDACADRLASARPTGDQRRSADPYPITLRYQRLAATADATDSASKSKAFAALVTAFDEGNH</sequence>
<keyword evidence="1" id="KW-1185">Reference proteome</keyword>
<proteinExistence type="predicted"/>
<evidence type="ECO:0000313" key="1">
    <source>
        <dbReference type="Proteomes" id="UP000095287"/>
    </source>
</evidence>
<accession>A0A1I7ZEG9</accession>
<evidence type="ECO:0000313" key="2">
    <source>
        <dbReference type="WBParaSite" id="L893_g25717.t1"/>
    </source>
</evidence>
<organism evidence="1 2">
    <name type="scientific">Steinernema glaseri</name>
    <dbReference type="NCBI Taxonomy" id="37863"/>
    <lineage>
        <taxon>Eukaryota</taxon>
        <taxon>Metazoa</taxon>
        <taxon>Ecdysozoa</taxon>
        <taxon>Nematoda</taxon>
        <taxon>Chromadorea</taxon>
        <taxon>Rhabditida</taxon>
        <taxon>Tylenchina</taxon>
        <taxon>Panagrolaimomorpha</taxon>
        <taxon>Strongyloidoidea</taxon>
        <taxon>Steinernematidae</taxon>
        <taxon>Steinernema</taxon>
    </lineage>
</organism>
<name>A0A1I7ZEG9_9BILA</name>
<dbReference type="WBParaSite" id="L893_g25717.t1">
    <property type="protein sequence ID" value="L893_g25717.t1"/>
    <property type="gene ID" value="L893_g25717"/>
</dbReference>
<dbReference type="AlphaFoldDB" id="A0A1I7ZEG9"/>
<protein>
    <submittedName>
        <fullName evidence="2">Lipoprotein</fullName>
    </submittedName>
</protein>
<reference evidence="2" key="1">
    <citation type="submission" date="2016-11" db="UniProtKB">
        <authorList>
            <consortium name="WormBaseParasite"/>
        </authorList>
    </citation>
    <scope>IDENTIFICATION</scope>
</reference>
<dbReference type="Proteomes" id="UP000095287">
    <property type="component" value="Unplaced"/>
</dbReference>